<name>A0A498M5J7_LABRO</name>
<keyword evidence="2" id="KW-1133">Transmembrane helix</keyword>
<dbReference type="GO" id="GO:0005576">
    <property type="term" value="C:extracellular region"/>
    <property type="evidence" value="ECO:0007669"/>
    <property type="project" value="InterPro"/>
</dbReference>
<dbReference type="STRING" id="84645.A0A498M5J7"/>
<feature type="transmembrane region" description="Helical" evidence="2">
    <location>
        <begin position="41"/>
        <end position="63"/>
    </location>
</feature>
<dbReference type="GO" id="GO:0016020">
    <property type="term" value="C:membrane"/>
    <property type="evidence" value="ECO:0007669"/>
    <property type="project" value="TreeGrafter"/>
</dbReference>
<dbReference type="Proteomes" id="UP000290572">
    <property type="component" value="Unassembled WGS sequence"/>
</dbReference>
<dbReference type="Pfam" id="PF05461">
    <property type="entry name" value="ApoL"/>
    <property type="match status" value="1"/>
</dbReference>
<comment type="similarity">
    <text evidence="1">Belongs to the apolipoprotein L family.</text>
</comment>
<dbReference type="GO" id="GO:0008289">
    <property type="term" value="F:lipid binding"/>
    <property type="evidence" value="ECO:0007669"/>
    <property type="project" value="InterPro"/>
</dbReference>
<comment type="caution">
    <text evidence="3">The sequence shown here is derived from an EMBL/GenBank/DDBJ whole genome shotgun (WGS) entry which is preliminary data.</text>
</comment>
<sequence>MVELKSEFDINHQSLISQIMKLNDITDEIESVHKNTTMGSLVGSSIGAVGGITALVGLALSPFTLGASLSLTTVGAVVGAAGGATGAVSNFTNVFK</sequence>
<keyword evidence="2" id="KW-0472">Membrane</keyword>
<gene>
    <name evidence="3" type="ORF">ROHU_029476</name>
</gene>
<organism evidence="3 4">
    <name type="scientific">Labeo rohita</name>
    <name type="common">Indian major carp</name>
    <name type="synonym">Cyprinus rohita</name>
    <dbReference type="NCBI Taxonomy" id="84645"/>
    <lineage>
        <taxon>Eukaryota</taxon>
        <taxon>Metazoa</taxon>
        <taxon>Chordata</taxon>
        <taxon>Craniata</taxon>
        <taxon>Vertebrata</taxon>
        <taxon>Euteleostomi</taxon>
        <taxon>Actinopterygii</taxon>
        <taxon>Neopterygii</taxon>
        <taxon>Teleostei</taxon>
        <taxon>Ostariophysi</taxon>
        <taxon>Cypriniformes</taxon>
        <taxon>Cyprinidae</taxon>
        <taxon>Labeoninae</taxon>
        <taxon>Labeonini</taxon>
        <taxon>Labeo</taxon>
    </lineage>
</organism>
<keyword evidence="2" id="KW-0812">Transmembrane</keyword>
<protein>
    <submittedName>
        <fullName evidence="3">Apolipo L3-like protein</fullName>
    </submittedName>
</protein>
<dbReference type="AlphaFoldDB" id="A0A498M5J7"/>
<dbReference type="PANTHER" id="PTHR14096">
    <property type="entry name" value="APOLIPOPROTEIN L"/>
    <property type="match status" value="1"/>
</dbReference>
<feature type="transmembrane region" description="Helical" evidence="2">
    <location>
        <begin position="69"/>
        <end position="91"/>
    </location>
</feature>
<dbReference type="GO" id="GO:0006869">
    <property type="term" value="P:lipid transport"/>
    <property type="evidence" value="ECO:0007669"/>
    <property type="project" value="InterPro"/>
</dbReference>
<dbReference type="PANTHER" id="PTHR14096:SF28">
    <property type="entry name" value="APOLIPOPROTEIN L, 1-RELATED"/>
    <property type="match status" value="1"/>
</dbReference>
<dbReference type="EMBL" id="QBIY01013043">
    <property type="protein sequence ID" value="RXN12507.1"/>
    <property type="molecule type" value="Genomic_DNA"/>
</dbReference>
<reference evidence="3 4" key="1">
    <citation type="submission" date="2018-03" db="EMBL/GenBank/DDBJ databases">
        <title>Draft genome sequence of Rohu Carp (Labeo rohita).</title>
        <authorList>
            <person name="Das P."/>
            <person name="Kushwaha B."/>
            <person name="Joshi C.G."/>
            <person name="Kumar D."/>
            <person name="Nagpure N.S."/>
            <person name="Sahoo L."/>
            <person name="Das S.P."/>
            <person name="Bit A."/>
            <person name="Patnaik S."/>
            <person name="Meher P.K."/>
            <person name="Jayasankar P."/>
            <person name="Koringa P.G."/>
            <person name="Patel N.V."/>
            <person name="Hinsu A.T."/>
            <person name="Kumar R."/>
            <person name="Pandey M."/>
            <person name="Agarwal S."/>
            <person name="Srivastava S."/>
            <person name="Singh M."/>
            <person name="Iquebal M.A."/>
            <person name="Jaiswal S."/>
            <person name="Angadi U.B."/>
            <person name="Kumar N."/>
            <person name="Raza M."/>
            <person name="Shah T.M."/>
            <person name="Rai A."/>
            <person name="Jena J.K."/>
        </authorList>
    </citation>
    <scope>NUCLEOTIDE SEQUENCE [LARGE SCALE GENOMIC DNA]</scope>
    <source>
        <strain evidence="3">DASCIFA01</strain>
        <tissue evidence="3">Testis</tissue>
    </source>
</reference>
<dbReference type="InterPro" id="IPR008405">
    <property type="entry name" value="ApoL"/>
</dbReference>
<evidence type="ECO:0000256" key="2">
    <source>
        <dbReference type="SAM" id="Phobius"/>
    </source>
</evidence>
<dbReference type="GO" id="GO:0042157">
    <property type="term" value="P:lipoprotein metabolic process"/>
    <property type="evidence" value="ECO:0007669"/>
    <property type="project" value="InterPro"/>
</dbReference>
<proteinExistence type="inferred from homology"/>
<evidence type="ECO:0000256" key="1">
    <source>
        <dbReference type="ARBA" id="ARBA00010090"/>
    </source>
</evidence>
<evidence type="ECO:0000313" key="4">
    <source>
        <dbReference type="Proteomes" id="UP000290572"/>
    </source>
</evidence>
<accession>A0A498M5J7</accession>
<keyword evidence="4" id="KW-1185">Reference proteome</keyword>
<evidence type="ECO:0000313" key="3">
    <source>
        <dbReference type="EMBL" id="RXN12507.1"/>
    </source>
</evidence>